<dbReference type="PROSITE" id="PS00571">
    <property type="entry name" value="AMIDASES"/>
    <property type="match status" value="1"/>
</dbReference>
<evidence type="ECO:0000259" key="2">
    <source>
        <dbReference type="Pfam" id="PF01425"/>
    </source>
</evidence>
<feature type="domain" description="Amidase" evidence="2">
    <location>
        <begin position="63"/>
        <end position="504"/>
    </location>
</feature>
<evidence type="ECO:0000313" key="3">
    <source>
        <dbReference type="Proteomes" id="UP000695000"/>
    </source>
</evidence>
<name>A0ABM1N8Z2_NICVS</name>
<dbReference type="PANTHER" id="PTHR43372:SF3">
    <property type="entry name" value="AT07710P-RELATED"/>
    <property type="match status" value="1"/>
</dbReference>
<dbReference type="InterPro" id="IPR023631">
    <property type="entry name" value="Amidase_dom"/>
</dbReference>
<dbReference type="RefSeq" id="XP_017783292.1">
    <property type="nucleotide sequence ID" value="XM_017927803.1"/>
</dbReference>
<dbReference type="InterPro" id="IPR036928">
    <property type="entry name" value="AS_sf"/>
</dbReference>
<keyword evidence="3" id="KW-1185">Reference proteome</keyword>
<sequence length="525" mass="58874">MNLLVRFAGFLAILLDKIITPILGLLDWLPKPKIPAITDEVLLYSACRLSRMIRNRELSCEYVVTAYINRIKEVNPIINAVSDERFIEALDESKSIDLFLKNTKISLDKLENLKPFLGVPITFKESCGVKGLSMSAGSCPRKDIKASEDSEAVRRLKLAGFIPLLVTTVPEYCVSLETINLLTGCTRNPYNIRRTSGGSSGGEGALIGSGSSVVGLGTDLAGSIRIPCLFNGIYGHKTTSNAVPYTGFYPDSSDNRTYEYYSIGPMTRYVEDLKPLLKIISGPEGSNLKLDQKVDLTELKVLYSNSEYNLFGIPKVQKEIRDGINEARNFLISNYQMETEEIKIQDLKKGFEISAMMFMSLKGMPKFLQDPQNPKEEANLFVEILKNILGRSRFSLYLLMTIVFYRYNGFMPRKHLPFYQEKLETLKKAFLESLGDNGIFVYPTFPSSAFRHYQVFTRMYGVCYSMIFNVMGCPSTQIPIGFDKHGMPIGLQIVAGPNQDRLCLAVAEELSKHFGGWVPPTTVEI</sequence>
<gene>
    <name evidence="4" type="primary">LOC108567384</name>
</gene>
<dbReference type="Pfam" id="PF01425">
    <property type="entry name" value="Amidase"/>
    <property type="match status" value="1"/>
</dbReference>
<dbReference type="InterPro" id="IPR052739">
    <property type="entry name" value="FAAH2"/>
</dbReference>
<protein>
    <submittedName>
        <fullName evidence="4">Fatty-acid amide hydrolase 2-A-like</fullName>
    </submittedName>
</protein>
<evidence type="ECO:0000313" key="4">
    <source>
        <dbReference type="RefSeq" id="XP_017783292.1"/>
    </source>
</evidence>
<evidence type="ECO:0000256" key="1">
    <source>
        <dbReference type="ARBA" id="ARBA00009199"/>
    </source>
</evidence>
<dbReference type="PANTHER" id="PTHR43372">
    <property type="entry name" value="FATTY-ACID AMIDE HYDROLASE"/>
    <property type="match status" value="1"/>
</dbReference>
<dbReference type="GeneID" id="108567384"/>
<accession>A0ABM1N8Z2</accession>
<dbReference type="InterPro" id="IPR020556">
    <property type="entry name" value="Amidase_CS"/>
</dbReference>
<dbReference type="PIRSF" id="PIRSF001221">
    <property type="entry name" value="Amidase_fungi"/>
    <property type="match status" value="1"/>
</dbReference>
<proteinExistence type="inferred from homology"/>
<dbReference type="Proteomes" id="UP000695000">
    <property type="component" value="Unplaced"/>
</dbReference>
<organism evidence="3 4">
    <name type="scientific">Nicrophorus vespilloides</name>
    <name type="common">Boreal carrion beetle</name>
    <dbReference type="NCBI Taxonomy" id="110193"/>
    <lineage>
        <taxon>Eukaryota</taxon>
        <taxon>Metazoa</taxon>
        <taxon>Ecdysozoa</taxon>
        <taxon>Arthropoda</taxon>
        <taxon>Hexapoda</taxon>
        <taxon>Insecta</taxon>
        <taxon>Pterygota</taxon>
        <taxon>Neoptera</taxon>
        <taxon>Endopterygota</taxon>
        <taxon>Coleoptera</taxon>
        <taxon>Polyphaga</taxon>
        <taxon>Staphyliniformia</taxon>
        <taxon>Silphidae</taxon>
        <taxon>Nicrophorinae</taxon>
        <taxon>Nicrophorus</taxon>
    </lineage>
</organism>
<reference evidence="4" key="1">
    <citation type="submission" date="2025-08" db="UniProtKB">
        <authorList>
            <consortium name="RefSeq"/>
        </authorList>
    </citation>
    <scope>IDENTIFICATION</scope>
    <source>
        <tissue evidence="4">Whole Larva</tissue>
    </source>
</reference>
<comment type="similarity">
    <text evidence="1">Belongs to the amidase family.</text>
</comment>
<dbReference type="SUPFAM" id="SSF75304">
    <property type="entry name" value="Amidase signature (AS) enzymes"/>
    <property type="match status" value="1"/>
</dbReference>
<dbReference type="Gene3D" id="3.90.1300.10">
    <property type="entry name" value="Amidase signature (AS) domain"/>
    <property type="match status" value="1"/>
</dbReference>